<gene>
    <name evidence="2" type="ORF">HNQ79_005702</name>
</gene>
<sequence>MASTAPDEGWTQAVRQRLGLGRLLPLGGPGDGVWIAERAADHVLRLAGRSVDGAALGALRVGLAEPDAVPAGPAVPPPPGSLPLGPLCVTAEFRATPHEPIPYTAKRLRSALFTAAEERLGLEVVEVDLRVTGLLGEAPARSGAEKQPPAGPPGRPNGAPASDGPEALAALGVPGVARLTSVLGTRPVTHDTAPPGGHLLVEVAVTGERRALEVALEVRARVAGAAQGRPSVAVLITEVITDGVA</sequence>
<protein>
    <recommendedName>
        <fullName evidence="4">Nucleopolyhedrovirus P10 family protein</fullName>
    </recommendedName>
</protein>
<comment type="caution">
    <text evidence="2">The sequence shown here is derived from an EMBL/GenBank/DDBJ whole genome shotgun (WGS) entry which is preliminary data.</text>
</comment>
<evidence type="ECO:0008006" key="4">
    <source>
        <dbReference type="Google" id="ProtNLM"/>
    </source>
</evidence>
<dbReference type="AlphaFoldDB" id="A0A7X0HKI0"/>
<proteinExistence type="predicted"/>
<dbReference type="EMBL" id="JACHEM010000018">
    <property type="protein sequence ID" value="MBB6439190.1"/>
    <property type="molecule type" value="Genomic_DNA"/>
</dbReference>
<keyword evidence="3" id="KW-1185">Reference proteome</keyword>
<organism evidence="2 3">
    <name type="scientific">Streptomyces candidus</name>
    <dbReference type="NCBI Taxonomy" id="67283"/>
    <lineage>
        <taxon>Bacteria</taxon>
        <taxon>Bacillati</taxon>
        <taxon>Actinomycetota</taxon>
        <taxon>Actinomycetes</taxon>
        <taxon>Kitasatosporales</taxon>
        <taxon>Streptomycetaceae</taxon>
        <taxon>Streptomyces</taxon>
    </lineage>
</organism>
<feature type="region of interest" description="Disordered" evidence="1">
    <location>
        <begin position="138"/>
        <end position="166"/>
    </location>
</feature>
<dbReference type="Proteomes" id="UP000540423">
    <property type="component" value="Unassembled WGS sequence"/>
</dbReference>
<name>A0A7X0HKI0_9ACTN</name>
<evidence type="ECO:0000313" key="3">
    <source>
        <dbReference type="Proteomes" id="UP000540423"/>
    </source>
</evidence>
<evidence type="ECO:0000256" key="1">
    <source>
        <dbReference type="SAM" id="MobiDB-lite"/>
    </source>
</evidence>
<dbReference type="RefSeq" id="WP_229923736.1">
    <property type="nucleotide sequence ID" value="NZ_BNBN01000016.1"/>
</dbReference>
<evidence type="ECO:0000313" key="2">
    <source>
        <dbReference type="EMBL" id="MBB6439190.1"/>
    </source>
</evidence>
<reference evidence="2 3" key="1">
    <citation type="submission" date="2020-08" db="EMBL/GenBank/DDBJ databases">
        <title>Genomic Encyclopedia of Type Strains, Phase IV (KMG-IV): sequencing the most valuable type-strain genomes for metagenomic binning, comparative biology and taxonomic classification.</title>
        <authorList>
            <person name="Goeker M."/>
        </authorList>
    </citation>
    <scope>NUCLEOTIDE SEQUENCE [LARGE SCALE GENOMIC DNA]</scope>
    <source>
        <strain evidence="2 3">DSM 40141</strain>
    </source>
</reference>
<accession>A0A7X0HKI0</accession>